<dbReference type="NCBIfam" id="TIGR04057">
    <property type="entry name" value="SusC_RagA_signa"/>
    <property type="match status" value="1"/>
</dbReference>
<dbReference type="Gene3D" id="2.60.40.1120">
    <property type="entry name" value="Carboxypeptidase-like, regulatory domain"/>
    <property type="match status" value="1"/>
</dbReference>
<dbReference type="InterPro" id="IPR039426">
    <property type="entry name" value="TonB-dep_rcpt-like"/>
</dbReference>
<evidence type="ECO:0000313" key="13">
    <source>
        <dbReference type="EMBL" id="UYQ94115.1"/>
    </source>
</evidence>
<comment type="subcellular location">
    <subcellularLocation>
        <location evidence="1 8">Cell outer membrane</location>
        <topology evidence="1 8">Multi-pass membrane protein</topology>
    </subcellularLocation>
</comment>
<dbReference type="InterPro" id="IPR037066">
    <property type="entry name" value="Plug_dom_sf"/>
</dbReference>
<sequence length="1100" mass="123147">MRLTFCLILGFTLQLSAASYAQQVSISAKDARLETVFRQIKEQTGYTFVYRTEWMQNANPVDISLKNASLDEALNLCFKDQPFTYAITRRTIVLKQRQPGTPATPVVVADPIVVKGQVVNADGDPVPGASVLLAGAKNGVVTDANGYFSITAPEEGAKIRVSFIGFEDAEFKANTKGSIKIKLQLKDQKLEQVVVTGMMNRDRKTFSGATAMYTGEQLKTVSNVNVIQGLRTLDPSFLVLENNLQGSNPNTLPTIELRGQTSISTTALRDEFSIDPNQPLFILDGFQASLQQIVDLDINRVASITILKDAASTAIYGSRASNGVVVVETIRPKSGLTSVSYTNDMTFEFPDLTSYNRMDAAEKLEFERLSGRYQNGRFDKAERNHSFYQPLYAFRRAEVERGVNSYWLSDPVRNGVSQRHSLYVGGGNDALTFDIGGNFRKQDGVMKGSGKQDWGTRLNLSYRNKNLRVNNNLYVAGVKSTESPYGSFATWVNMNPYYRKADASVPNLEEFFDQTTGESGFITNPLYNAMLASYDRGRTLSITNNLQANYDIMPGLRAQGSLQVVKNTSEDNTFVSPLDTRYRETSNEEKGQYTMRGGNSFSYTAAGQLTYYKNINKNTFNVNLRAEMQESKNRSEGFTAIGFPAASNGNPRFAYGFKEGSAPSAASSMSRRNSLVSTFAYSYDMRYNVDATFSYDGSTAFGIANPYSPFYSLGGSWNMEKERFMRDLPWVNSLRLRANAGLTGNQNFSATSSVSTYNYTAAFNYFGQGVTLTTLGNPNLKWQNTLQYSAGLDASLFENRVSLQVNAYQKLTDPLVVAITLPSSTGLSDYPFNAGDLTVRGVEFTARVSPVFNPRDRKVWTIGITGSKYSQVYDHFDNRLRGMNEKLRNSNSLTRYRDGYSPDDIWAVPSLGIDPATGRELFRKMDGTTTFDFDYDDQVVVGNTRPMLQGVLTNSVTFKGLFCTLNFRYILNQDIFNNVLYNRVENISMASLIQNNQDKRALYERWKKTGDQSEFKSISITDYTPISSRFVQRENTFTMEAANIGYQFQDAPWLKKARLSNLKVSGYTNEIFRISNIRRERGTEYPYARSFSFSLTANFQ</sequence>
<evidence type="ECO:0000259" key="12">
    <source>
        <dbReference type="Pfam" id="PF07715"/>
    </source>
</evidence>
<keyword evidence="5 9" id="KW-0798">TonB box</keyword>
<keyword evidence="14" id="KW-1185">Reference proteome</keyword>
<evidence type="ECO:0000259" key="11">
    <source>
        <dbReference type="Pfam" id="PF00593"/>
    </source>
</evidence>
<name>A0ABY6J367_9BACT</name>
<keyword evidence="4 8" id="KW-0812">Transmembrane</keyword>
<dbReference type="Proteomes" id="UP001162741">
    <property type="component" value="Chromosome"/>
</dbReference>
<dbReference type="EMBL" id="CP107006">
    <property type="protein sequence ID" value="UYQ94115.1"/>
    <property type="molecule type" value="Genomic_DNA"/>
</dbReference>
<dbReference type="RefSeq" id="WP_264282064.1">
    <property type="nucleotide sequence ID" value="NZ_CP107006.1"/>
</dbReference>
<dbReference type="Pfam" id="PF13715">
    <property type="entry name" value="CarbopepD_reg_2"/>
    <property type="match status" value="1"/>
</dbReference>
<dbReference type="InterPro" id="IPR008969">
    <property type="entry name" value="CarboxyPept-like_regulatory"/>
</dbReference>
<keyword evidence="7 8" id="KW-0998">Cell outer membrane</keyword>
<reference evidence="13" key="1">
    <citation type="submission" date="2022-10" db="EMBL/GenBank/DDBJ databases">
        <title>Chitinophaga sp. nov., isolated from soil.</title>
        <authorList>
            <person name="Jeon C.O."/>
        </authorList>
    </citation>
    <scope>NUCLEOTIDE SEQUENCE</scope>
    <source>
        <strain evidence="13">R8</strain>
    </source>
</reference>
<evidence type="ECO:0000256" key="3">
    <source>
        <dbReference type="ARBA" id="ARBA00022452"/>
    </source>
</evidence>
<evidence type="ECO:0000256" key="2">
    <source>
        <dbReference type="ARBA" id="ARBA00022448"/>
    </source>
</evidence>
<protein>
    <submittedName>
        <fullName evidence="13">SusC/RagA family TonB-linked outer membrane protein</fullName>
    </submittedName>
</protein>
<dbReference type="SUPFAM" id="SSF56935">
    <property type="entry name" value="Porins"/>
    <property type="match status" value="1"/>
</dbReference>
<dbReference type="InterPro" id="IPR023996">
    <property type="entry name" value="TonB-dep_OMP_SusC/RagA"/>
</dbReference>
<evidence type="ECO:0000313" key="14">
    <source>
        <dbReference type="Proteomes" id="UP001162741"/>
    </source>
</evidence>
<dbReference type="InterPro" id="IPR000531">
    <property type="entry name" value="Beta-barrel_TonB"/>
</dbReference>
<evidence type="ECO:0000256" key="6">
    <source>
        <dbReference type="ARBA" id="ARBA00023136"/>
    </source>
</evidence>
<gene>
    <name evidence="13" type="ORF">MKQ68_03290</name>
</gene>
<evidence type="ECO:0000256" key="10">
    <source>
        <dbReference type="SAM" id="SignalP"/>
    </source>
</evidence>
<keyword evidence="6 8" id="KW-0472">Membrane</keyword>
<evidence type="ECO:0000256" key="8">
    <source>
        <dbReference type="PROSITE-ProRule" id="PRU01360"/>
    </source>
</evidence>
<proteinExistence type="inferred from homology"/>
<dbReference type="InterPro" id="IPR012910">
    <property type="entry name" value="Plug_dom"/>
</dbReference>
<dbReference type="Gene3D" id="3.55.50.30">
    <property type="match status" value="1"/>
</dbReference>
<evidence type="ECO:0000256" key="5">
    <source>
        <dbReference type="ARBA" id="ARBA00023077"/>
    </source>
</evidence>
<keyword evidence="10" id="KW-0732">Signal</keyword>
<feature type="domain" description="TonB-dependent receptor plug" evidence="12">
    <location>
        <begin position="206"/>
        <end position="324"/>
    </location>
</feature>
<evidence type="ECO:0000256" key="9">
    <source>
        <dbReference type="RuleBase" id="RU003357"/>
    </source>
</evidence>
<dbReference type="PROSITE" id="PS52016">
    <property type="entry name" value="TONB_DEPENDENT_REC_3"/>
    <property type="match status" value="1"/>
</dbReference>
<evidence type="ECO:0000256" key="1">
    <source>
        <dbReference type="ARBA" id="ARBA00004571"/>
    </source>
</evidence>
<dbReference type="Gene3D" id="2.40.170.20">
    <property type="entry name" value="TonB-dependent receptor, beta-barrel domain"/>
    <property type="match status" value="1"/>
</dbReference>
<organism evidence="13 14">
    <name type="scientific">Chitinophaga horti</name>
    <dbReference type="NCBI Taxonomy" id="2920382"/>
    <lineage>
        <taxon>Bacteria</taxon>
        <taxon>Pseudomonadati</taxon>
        <taxon>Bacteroidota</taxon>
        <taxon>Chitinophagia</taxon>
        <taxon>Chitinophagales</taxon>
        <taxon>Chitinophagaceae</taxon>
        <taxon>Chitinophaga</taxon>
    </lineage>
</organism>
<comment type="similarity">
    <text evidence="8 9">Belongs to the TonB-dependent receptor family.</text>
</comment>
<evidence type="ECO:0000256" key="7">
    <source>
        <dbReference type="ARBA" id="ARBA00023237"/>
    </source>
</evidence>
<dbReference type="NCBIfam" id="TIGR04056">
    <property type="entry name" value="OMP_RagA_SusC"/>
    <property type="match status" value="1"/>
</dbReference>
<feature type="chain" id="PRO_5045740130" evidence="10">
    <location>
        <begin position="22"/>
        <end position="1100"/>
    </location>
</feature>
<evidence type="ECO:0000256" key="4">
    <source>
        <dbReference type="ARBA" id="ARBA00022692"/>
    </source>
</evidence>
<dbReference type="SUPFAM" id="SSF49464">
    <property type="entry name" value="Carboxypeptidase regulatory domain-like"/>
    <property type="match status" value="1"/>
</dbReference>
<dbReference type="Pfam" id="PF07715">
    <property type="entry name" value="Plug"/>
    <property type="match status" value="1"/>
</dbReference>
<keyword evidence="2 8" id="KW-0813">Transport</keyword>
<accession>A0ABY6J367</accession>
<dbReference type="InterPro" id="IPR036942">
    <property type="entry name" value="Beta-barrel_TonB_sf"/>
</dbReference>
<keyword evidence="3 8" id="KW-1134">Transmembrane beta strand</keyword>
<feature type="signal peptide" evidence="10">
    <location>
        <begin position="1"/>
        <end position="21"/>
    </location>
</feature>
<dbReference type="Gene3D" id="2.170.130.10">
    <property type="entry name" value="TonB-dependent receptor, plug domain"/>
    <property type="match status" value="1"/>
</dbReference>
<feature type="domain" description="TonB-dependent receptor-like beta-barrel" evidence="11">
    <location>
        <begin position="533"/>
        <end position="877"/>
    </location>
</feature>
<dbReference type="Pfam" id="PF00593">
    <property type="entry name" value="TonB_dep_Rec_b-barrel"/>
    <property type="match status" value="1"/>
</dbReference>
<dbReference type="InterPro" id="IPR023997">
    <property type="entry name" value="TonB-dep_OMP_SusC/RagA_CS"/>
</dbReference>